<dbReference type="PANTHER" id="PTHR11895:SF151">
    <property type="entry name" value="GLUTAMYL-TRNA(GLN) AMIDOTRANSFERASE SUBUNIT A"/>
    <property type="match status" value="1"/>
</dbReference>
<evidence type="ECO:0000256" key="7">
    <source>
        <dbReference type="ARBA" id="ARBA00022840"/>
    </source>
</evidence>
<protein>
    <recommendedName>
        <fullName evidence="4 10">Glutamyl-tRNA(Gln) amidotransferase subunit A</fullName>
        <shortName evidence="10">Glu-ADT subunit A</shortName>
        <ecNumber evidence="3 10">6.3.5.7</ecNumber>
    </recommendedName>
</protein>
<dbReference type="GO" id="GO:0006412">
    <property type="term" value="P:translation"/>
    <property type="evidence" value="ECO:0007669"/>
    <property type="project" value="UniProtKB-UniRule"/>
</dbReference>
<dbReference type="Pfam" id="PF01425">
    <property type="entry name" value="Amidase"/>
    <property type="match status" value="1"/>
</dbReference>
<evidence type="ECO:0000259" key="11">
    <source>
        <dbReference type="Pfam" id="PF01425"/>
    </source>
</evidence>
<evidence type="ECO:0000256" key="9">
    <source>
        <dbReference type="ARBA" id="ARBA00047407"/>
    </source>
</evidence>
<sequence length="490" mass="52297">MELCDRSAFDLSGLLNKGDVSSRQITESVLKRADDKEKSINAFITLSPETALRQADEADKRISAGKRLSPLDGIPVAVKDNICTKGIRTTCGSDILSNFIPTYNATVVERLLSAGAVLVGKTNMDEFGMGSSTENSIIGPTRNPVDTACVSGGSSGGSAAAVASGETIISLGTDTGGSIRLPAAFCGVAGIKPTYGRVSRYGLISYASSLDQIGAIGRTVDDCAMMLNCICGHDRMDTTSADVAGPDFLLSRNKGVKGLKIGLPMQYFVEGLDQAIKERIMKVVELLAEEGAEIIEVSLPHAEYAVSAYYLIATAEASSNLARYDGVKYGNRSGGDDADLIDMYEATRSLGFGREVKRRIMLGTYVLSAGYYDAYYLKAQKARTLIKGDFDRAFEQADCLIGPVSPCLPFRLGEKMSDPLQMYLVDIYTVSLNLAGLPGMSINCGKAEGLPVGLQIIGKAFDEMTVITVGKTCEHLGELCLNKKTVQTQF</sequence>
<dbReference type="GO" id="GO:0030956">
    <property type="term" value="C:glutamyl-tRNA(Gln) amidotransferase complex"/>
    <property type="evidence" value="ECO:0007669"/>
    <property type="project" value="InterPro"/>
</dbReference>
<dbReference type="Gene3D" id="3.90.1300.10">
    <property type="entry name" value="Amidase signature (AS) domain"/>
    <property type="match status" value="1"/>
</dbReference>
<evidence type="ECO:0000256" key="3">
    <source>
        <dbReference type="ARBA" id="ARBA00012739"/>
    </source>
</evidence>
<dbReference type="GO" id="GO:0005524">
    <property type="term" value="F:ATP binding"/>
    <property type="evidence" value="ECO:0007669"/>
    <property type="project" value="UniProtKB-KW"/>
</dbReference>
<reference evidence="12" key="1">
    <citation type="submission" date="2018-01" db="EMBL/GenBank/DDBJ databases">
        <authorList>
            <person name="Regsiter A."/>
            <person name="William W."/>
        </authorList>
    </citation>
    <scope>NUCLEOTIDE SEQUENCE</scope>
    <source>
        <strain evidence="12">TRIP AH-1</strain>
    </source>
</reference>
<comment type="function">
    <text evidence="10">Allows the formation of correctly charged Gln-tRNA(Gln) through the transamidation of misacylated Glu-tRNA(Gln) in organisms which lack glutaminyl-tRNA synthetase. The reaction takes place in the presence of glutamine and ATP through an activated gamma-phospho-Glu-tRNA(Gln).</text>
</comment>
<dbReference type="InterPro" id="IPR023631">
    <property type="entry name" value="Amidase_dom"/>
</dbReference>
<dbReference type="GO" id="GO:0050567">
    <property type="term" value="F:glutaminyl-tRNA synthase (glutamine-hydrolyzing) activity"/>
    <property type="evidence" value="ECO:0007669"/>
    <property type="project" value="UniProtKB-UniRule"/>
</dbReference>
<organism evidence="12">
    <name type="scientific">uncultured Desulfobacterium sp</name>
    <dbReference type="NCBI Taxonomy" id="201089"/>
    <lineage>
        <taxon>Bacteria</taxon>
        <taxon>Pseudomonadati</taxon>
        <taxon>Thermodesulfobacteriota</taxon>
        <taxon>Desulfobacteria</taxon>
        <taxon>Desulfobacterales</taxon>
        <taxon>Desulfobacteriaceae</taxon>
        <taxon>Desulfobacterium</taxon>
        <taxon>environmental samples</taxon>
    </lineage>
</organism>
<dbReference type="InterPro" id="IPR036928">
    <property type="entry name" value="AS_sf"/>
</dbReference>
<feature type="active site" description="Acyl-ester intermediate" evidence="10">
    <location>
        <position position="178"/>
    </location>
</feature>
<evidence type="ECO:0000256" key="1">
    <source>
        <dbReference type="ARBA" id="ARBA00008069"/>
    </source>
</evidence>
<evidence type="ECO:0000256" key="4">
    <source>
        <dbReference type="ARBA" id="ARBA00014428"/>
    </source>
</evidence>
<evidence type="ECO:0000313" key="12">
    <source>
        <dbReference type="EMBL" id="SPD72839.1"/>
    </source>
</evidence>
<dbReference type="EC" id="6.3.5.7" evidence="3 10"/>
<dbReference type="NCBIfam" id="TIGR00132">
    <property type="entry name" value="gatA"/>
    <property type="match status" value="1"/>
</dbReference>
<proteinExistence type="inferred from homology"/>
<dbReference type="PANTHER" id="PTHR11895">
    <property type="entry name" value="TRANSAMIDASE"/>
    <property type="match status" value="1"/>
</dbReference>
<dbReference type="InterPro" id="IPR004412">
    <property type="entry name" value="GatA"/>
</dbReference>
<keyword evidence="6 10" id="KW-0547">Nucleotide-binding</keyword>
<dbReference type="PIRSF" id="PIRSF001221">
    <property type="entry name" value="Amidase_fungi"/>
    <property type="match status" value="1"/>
</dbReference>
<dbReference type="InterPro" id="IPR020556">
    <property type="entry name" value="Amidase_CS"/>
</dbReference>
<evidence type="ECO:0000256" key="10">
    <source>
        <dbReference type="HAMAP-Rule" id="MF_00120"/>
    </source>
</evidence>
<gene>
    <name evidence="10 12" type="primary">gatA</name>
    <name evidence="12" type="ORF">PITCH_A1560019</name>
</gene>
<keyword evidence="5 10" id="KW-0436">Ligase</keyword>
<dbReference type="HAMAP" id="MF_00120">
    <property type="entry name" value="GatA"/>
    <property type="match status" value="1"/>
</dbReference>
<evidence type="ECO:0000256" key="5">
    <source>
        <dbReference type="ARBA" id="ARBA00022598"/>
    </source>
</evidence>
<evidence type="ECO:0000256" key="8">
    <source>
        <dbReference type="ARBA" id="ARBA00022917"/>
    </source>
</evidence>
<dbReference type="AlphaFoldDB" id="A0A445MTW0"/>
<evidence type="ECO:0000256" key="2">
    <source>
        <dbReference type="ARBA" id="ARBA00011123"/>
    </source>
</evidence>
<comment type="catalytic activity">
    <reaction evidence="9 10">
        <text>L-glutamyl-tRNA(Gln) + L-glutamine + ATP + H2O = L-glutaminyl-tRNA(Gln) + L-glutamate + ADP + phosphate + H(+)</text>
        <dbReference type="Rhea" id="RHEA:17521"/>
        <dbReference type="Rhea" id="RHEA-COMP:9681"/>
        <dbReference type="Rhea" id="RHEA-COMP:9684"/>
        <dbReference type="ChEBI" id="CHEBI:15377"/>
        <dbReference type="ChEBI" id="CHEBI:15378"/>
        <dbReference type="ChEBI" id="CHEBI:29985"/>
        <dbReference type="ChEBI" id="CHEBI:30616"/>
        <dbReference type="ChEBI" id="CHEBI:43474"/>
        <dbReference type="ChEBI" id="CHEBI:58359"/>
        <dbReference type="ChEBI" id="CHEBI:78520"/>
        <dbReference type="ChEBI" id="CHEBI:78521"/>
        <dbReference type="ChEBI" id="CHEBI:456216"/>
        <dbReference type="EC" id="6.3.5.7"/>
    </reaction>
</comment>
<dbReference type="SUPFAM" id="SSF75304">
    <property type="entry name" value="Amidase signature (AS) enzymes"/>
    <property type="match status" value="1"/>
</dbReference>
<accession>A0A445MTW0</accession>
<dbReference type="PROSITE" id="PS00571">
    <property type="entry name" value="AMIDASES"/>
    <property type="match status" value="1"/>
</dbReference>
<feature type="active site" description="Charge relay system" evidence="10">
    <location>
        <position position="79"/>
    </location>
</feature>
<feature type="domain" description="Amidase" evidence="11">
    <location>
        <begin position="25"/>
        <end position="466"/>
    </location>
</feature>
<dbReference type="InterPro" id="IPR000120">
    <property type="entry name" value="Amidase"/>
</dbReference>
<evidence type="ECO:0000256" key="6">
    <source>
        <dbReference type="ARBA" id="ARBA00022741"/>
    </source>
</evidence>
<keyword evidence="12" id="KW-0808">Transferase</keyword>
<name>A0A445MTW0_9BACT</name>
<keyword evidence="7 10" id="KW-0067">ATP-binding</keyword>
<dbReference type="EMBL" id="OJIN01000064">
    <property type="protein sequence ID" value="SPD72839.1"/>
    <property type="molecule type" value="Genomic_DNA"/>
</dbReference>
<feature type="active site" description="Charge relay system" evidence="10">
    <location>
        <position position="154"/>
    </location>
</feature>
<dbReference type="GO" id="GO:0016740">
    <property type="term" value="F:transferase activity"/>
    <property type="evidence" value="ECO:0007669"/>
    <property type="project" value="UniProtKB-KW"/>
</dbReference>
<comment type="similarity">
    <text evidence="1 10">Belongs to the amidase family. GatA subfamily.</text>
</comment>
<keyword evidence="8 10" id="KW-0648">Protein biosynthesis</keyword>
<comment type="subunit">
    <text evidence="2 10">Heterotrimer of A, B and C subunits.</text>
</comment>